<evidence type="ECO:0000313" key="8">
    <source>
        <dbReference type="Proteomes" id="UP000612282"/>
    </source>
</evidence>
<evidence type="ECO:0000256" key="3">
    <source>
        <dbReference type="ARBA" id="ARBA00022801"/>
    </source>
</evidence>
<evidence type="ECO:0000256" key="5">
    <source>
        <dbReference type="SAM" id="SignalP"/>
    </source>
</evidence>
<evidence type="ECO:0000259" key="6">
    <source>
        <dbReference type="Pfam" id="PF00561"/>
    </source>
</evidence>
<accession>A0ABQ3XT22</accession>
<dbReference type="EMBL" id="BOMG01000133">
    <property type="protein sequence ID" value="GID61659.1"/>
    <property type="molecule type" value="Genomic_DNA"/>
</dbReference>
<feature type="chain" id="PRO_5046101706" evidence="5">
    <location>
        <begin position="28"/>
        <end position="495"/>
    </location>
</feature>
<dbReference type="Proteomes" id="UP000612282">
    <property type="component" value="Unassembled WGS sequence"/>
</dbReference>
<feature type="domain" description="AB hydrolase-1" evidence="6">
    <location>
        <begin position="82"/>
        <end position="465"/>
    </location>
</feature>
<dbReference type="InterPro" id="IPR051601">
    <property type="entry name" value="Serine_prot/Carboxylest_S33"/>
</dbReference>
<evidence type="ECO:0000256" key="1">
    <source>
        <dbReference type="ARBA" id="ARBA00010088"/>
    </source>
</evidence>
<gene>
    <name evidence="7" type="ORF">Aco03nite_100630</name>
</gene>
<dbReference type="PANTHER" id="PTHR43248">
    <property type="entry name" value="2-SUCCINYL-6-HYDROXY-2,4-CYCLOHEXADIENE-1-CARBOXYLATE SYNTHASE"/>
    <property type="match status" value="1"/>
</dbReference>
<dbReference type="SUPFAM" id="SSF53474">
    <property type="entry name" value="alpha/beta-Hydrolases"/>
    <property type="match status" value="1"/>
</dbReference>
<feature type="region of interest" description="Disordered" evidence="4">
    <location>
        <begin position="322"/>
        <end position="345"/>
    </location>
</feature>
<proteinExistence type="inferred from homology"/>
<dbReference type="PANTHER" id="PTHR43248:SF29">
    <property type="entry name" value="TRIPEPTIDYL AMINOPEPTIDASE"/>
    <property type="match status" value="1"/>
</dbReference>
<feature type="compositionally biased region" description="Low complexity" evidence="4">
    <location>
        <begin position="336"/>
        <end position="345"/>
    </location>
</feature>
<evidence type="ECO:0000313" key="7">
    <source>
        <dbReference type="EMBL" id="GID61659.1"/>
    </source>
</evidence>
<reference evidence="7 8" key="1">
    <citation type="submission" date="2021-01" db="EMBL/GenBank/DDBJ databases">
        <title>Whole genome shotgun sequence of Actinoplanes couchii NBRC 106145.</title>
        <authorList>
            <person name="Komaki H."/>
            <person name="Tamura T."/>
        </authorList>
    </citation>
    <scope>NUCLEOTIDE SEQUENCE [LARGE SCALE GENOMIC DNA]</scope>
    <source>
        <strain evidence="7 8">NBRC 106145</strain>
    </source>
</reference>
<dbReference type="InterPro" id="IPR000073">
    <property type="entry name" value="AB_hydrolase_1"/>
</dbReference>
<evidence type="ECO:0000256" key="2">
    <source>
        <dbReference type="ARBA" id="ARBA00022729"/>
    </source>
</evidence>
<comment type="caution">
    <text evidence="7">The sequence shown here is derived from an EMBL/GenBank/DDBJ whole genome shotgun (WGS) entry which is preliminary data.</text>
</comment>
<dbReference type="RefSeq" id="WP_203809853.1">
    <property type="nucleotide sequence ID" value="NZ_BAAAQE010000094.1"/>
</dbReference>
<comment type="similarity">
    <text evidence="1">Belongs to the peptidase S33 family.</text>
</comment>
<feature type="compositionally biased region" description="Polar residues" evidence="4">
    <location>
        <begin position="322"/>
        <end position="334"/>
    </location>
</feature>
<protein>
    <submittedName>
        <fullName evidence="7">Peptidase</fullName>
    </submittedName>
</protein>
<dbReference type="Pfam" id="PF00561">
    <property type="entry name" value="Abhydrolase_1"/>
    <property type="match status" value="1"/>
</dbReference>
<feature type="signal peptide" evidence="5">
    <location>
        <begin position="1"/>
        <end position="27"/>
    </location>
</feature>
<dbReference type="Gene3D" id="3.40.50.1820">
    <property type="entry name" value="alpha/beta hydrolase"/>
    <property type="match status" value="1"/>
</dbReference>
<evidence type="ECO:0000256" key="4">
    <source>
        <dbReference type="SAM" id="MobiDB-lite"/>
    </source>
</evidence>
<keyword evidence="3" id="KW-0378">Hydrolase</keyword>
<name>A0ABQ3XT22_9ACTN</name>
<keyword evidence="8" id="KW-1185">Reference proteome</keyword>
<keyword evidence="2 5" id="KW-0732">Signal</keyword>
<dbReference type="InterPro" id="IPR029058">
    <property type="entry name" value="AB_hydrolase_fold"/>
</dbReference>
<sequence length="495" mass="52746">MRRADFARVAITALATVITLGAAPASARPAEPTVAWAACADQADVQCGSVTVPIDWSRPGGATLDIALARRPAGDPTARIGTLVINPGGPGGSGVAQVKGGIADHLPAEVRRRFDLVGFDPRGVADSSQMKCLPSGLTAAHYLPTTSAQFDQLRAGNKAASESCHEVSGPLAGFLDNLSVVRDIDAIRAAVGDRKLTFYGISYGSMMGQQYAQMFPGRVRALVLDSNMDHSRATTWDFLRSETVGAQQAFDRFVEWCATNDECALHGQDVRKVVAGLHTRAEAGELGETDPLTLLDEIQSMFAGPYWPELADRLTELTAMKPTQTAEPTRTGKPTQAGKAQAGKAQAGKAAEEAEPIEDIGGIFCSDWRLPVRDVAEVKALRTRLARVAPDMKLNTQAWVSVLGCVGHTAEVRNPQAPLKWTGVPPVLLLNSRYDAATPHEWARNVARQTGATLLTYEGAGHGVYSLGSPCTREATERYLISVRTPRPGSTCPAI</sequence>
<organism evidence="7 8">
    <name type="scientific">Actinoplanes couchii</name>
    <dbReference type="NCBI Taxonomy" id="403638"/>
    <lineage>
        <taxon>Bacteria</taxon>
        <taxon>Bacillati</taxon>
        <taxon>Actinomycetota</taxon>
        <taxon>Actinomycetes</taxon>
        <taxon>Micromonosporales</taxon>
        <taxon>Micromonosporaceae</taxon>
        <taxon>Actinoplanes</taxon>
    </lineage>
</organism>